<gene>
    <name evidence="7" type="primary">aaeA_4</name>
    <name evidence="7" type="ORF">LMG26411_04546</name>
</gene>
<name>A0ABN7Q267_9BURK</name>
<dbReference type="InterPro" id="IPR006143">
    <property type="entry name" value="RND_pump_MFP"/>
</dbReference>
<evidence type="ECO:0000256" key="4">
    <source>
        <dbReference type="ARBA" id="ARBA00023136"/>
    </source>
</evidence>
<evidence type="ECO:0000313" key="7">
    <source>
        <dbReference type="EMBL" id="CAG2154132.1"/>
    </source>
</evidence>
<dbReference type="RefSeq" id="WP_376989721.1">
    <property type="nucleotide sequence ID" value="NZ_CAJPVI010000030.1"/>
</dbReference>
<evidence type="ECO:0000256" key="2">
    <source>
        <dbReference type="ARBA" id="ARBA00022692"/>
    </source>
</evidence>
<dbReference type="InterPro" id="IPR050393">
    <property type="entry name" value="MFP_Efflux_Pump"/>
</dbReference>
<dbReference type="EMBL" id="CAJPVI010000030">
    <property type="protein sequence ID" value="CAG2154132.1"/>
    <property type="molecule type" value="Genomic_DNA"/>
</dbReference>
<dbReference type="InterPro" id="IPR058625">
    <property type="entry name" value="MdtA-like_BSH"/>
</dbReference>
<evidence type="ECO:0000256" key="3">
    <source>
        <dbReference type="ARBA" id="ARBA00022989"/>
    </source>
</evidence>
<sequence>MFTLLAVAVSLVVLKHLWSYYYDDPWTRDARIRADVVQVAPDVTGPITEVKVDDNQLVRRGQPLFVIDQARYMLALKQAEATLLERRTSLVQLRRAAARNHQLRELVAQEVVEEGQSKVEQAQAALTIAESAVGIARLNLERTTVYSPVDGFLNDRSVRVGDYVTAGRPVLSVVDSGSFYVDSYFEETKLRSVQVGRPVRIHVMGEEQVLHGHVRSIAAAIEDRDRSSGPNLLPSINPTFNWIRLAQRIPVRIAIDQPPPEMRLTAGRTASVIILATAAAVASDTHVEPIRSKP</sequence>
<protein>
    <submittedName>
        <fullName evidence="7">p-hydroxybenzoic acid efflux pump subunit AaeA</fullName>
    </submittedName>
</protein>
<dbReference type="SUPFAM" id="SSF111369">
    <property type="entry name" value="HlyD-like secretion proteins"/>
    <property type="match status" value="1"/>
</dbReference>
<evidence type="ECO:0000259" key="5">
    <source>
        <dbReference type="Pfam" id="PF25917"/>
    </source>
</evidence>
<evidence type="ECO:0000313" key="8">
    <source>
        <dbReference type="Proteomes" id="UP000672657"/>
    </source>
</evidence>
<dbReference type="Proteomes" id="UP000672657">
    <property type="component" value="Unassembled WGS sequence"/>
</dbReference>
<keyword evidence="8" id="KW-1185">Reference proteome</keyword>
<dbReference type="Gene3D" id="2.40.50.100">
    <property type="match status" value="1"/>
</dbReference>
<dbReference type="PANTHER" id="PTHR30367">
    <property type="entry name" value="P-HYDROXYBENZOIC ACID EFFLUX PUMP SUBUNIT AAEA-RELATED"/>
    <property type="match status" value="1"/>
</dbReference>
<accession>A0ABN7Q267</accession>
<reference evidence="7 8" key="1">
    <citation type="submission" date="2021-03" db="EMBL/GenBank/DDBJ databases">
        <authorList>
            <person name="Peeters C."/>
        </authorList>
    </citation>
    <scope>NUCLEOTIDE SEQUENCE [LARGE SCALE GENOMIC DNA]</scope>
    <source>
        <strain evidence="7 8">LMG 26411</strain>
    </source>
</reference>
<evidence type="ECO:0000259" key="6">
    <source>
        <dbReference type="Pfam" id="PF25963"/>
    </source>
</evidence>
<dbReference type="InterPro" id="IPR058634">
    <property type="entry name" value="AaeA-lik-b-barrel"/>
</dbReference>
<dbReference type="NCBIfam" id="TIGR01730">
    <property type="entry name" value="RND_mfp"/>
    <property type="match status" value="1"/>
</dbReference>
<proteinExistence type="inferred from homology"/>
<dbReference type="Gene3D" id="2.40.30.170">
    <property type="match status" value="1"/>
</dbReference>
<feature type="domain" description="p-hydroxybenzoic acid efflux pump subunit AaeA-like beta-barrel" evidence="6">
    <location>
        <begin position="178"/>
        <end position="274"/>
    </location>
</feature>
<organism evidence="7 8">
    <name type="scientific">Cupriavidus numazuensis</name>
    <dbReference type="NCBI Taxonomy" id="221992"/>
    <lineage>
        <taxon>Bacteria</taxon>
        <taxon>Pseudomonadati</taxon>
        <taxon>Pseudomonadota</taxon>
        <taxon>Betaproteobacteria</taxon>
        <taxon>Burkholderiales</taxon>
        <taxon>Burkholderiaceae</taxon>
        <taxon>Cupriavidus</taxon>
    </lineage>
</organism>
<comment type="similarity">
    <text evidence="1">Belongs to the membrane fusion protein (MFP) (TC 8.A.1) family.</text>
</comment>
<dbReference type="Pfam" id="PF25917">
    <property type="entry name" value="BSH_RND"/>
    <property type="match status" value="1"/>
</dbReference>
<comment type="caution">
    <text evidence="7">The sequence shown here is derived from an EMBL/GenBank/DDBJ whole genome shotgun (WGS) entry which is preliminary data.</text>
</comment>
<keyword evidence="4" id="KW-0472">Membrane</keyword>
<keyword evidence="3" id="KW-1133">Transmembrane helix</keyword>
<dbReference type="PANTHER" id="PTHR30367:SF12">
    <property type="entry name" value="P-HYDROXYBENZOIC ACID EFFLUX PUMP SUBUNIT AAEA"/>
    <property type="match status" value="1"/>
</dbReference>
<keyword evidence="2" id="KW-0812">Transmembrane</keyword>
<evidence type="ECO:0000256" key="1">
    <source>
        <dbReference type="ARBA" id="ARBA00009477"/>
    </source>
</evidence>
<feature type="domain" description="Multidrug resistance protein MdtA-like barrel-sandwich hybrid" evidence="5">
    <location>
        <begin position="36"/>
        <end position="175"/>
    </location>
</feature>
<dbReference type="Pfam" id="PF25963">
    <property type="entry name" value="Beta-barrel_AAEA"/>
    <property type="match status" value="1"/>
</dbReference>